<protein>
    <submittedName>
        <fullName evidence="3">Protein phosphatase 1 regulatory subunit 36 isoform X1</fullName>
    </submittedName>
</protein>
<dbReference type="RefSeq" id="XP_020860423.1">
    <property type="nucleotide sequence ID" value="XM_021004764.1"/>
</dbReference>
<feature type="compositionally biased region" description="Basic and acidic residues" evidence="1">
    <location>
        <begin position="195"/>
        <end position="217"/>
    </location>
</feature>
<dbReference type="KEGG" id="pcw:110220669"/>
<reference evidence="3" key="1">
    <citation type="submission" date="2025-08" db="UniProtKB">
        <authorList>
            <consortium name="RefSeq"/>
        </authorList>
    </citation>
    <scope>IDENTIFICATION</scope>
    <source>
        <tissue evidence="3">Spleen</tissue>
    </source>
</reference>
<dbReference type="AlphaFoldDB" id="A0A6P5LTB1"/>
<dbReference type="InterPro" id="IPR026142">
    <property type="entry name" value="Pro_pase_1_reg_su_36"/>
</dbReference>
<feature type="compositionally biased region" description="Basic and acidic residues" evidence="1">
    <location>
        <begin position="107"/>
        <end position="116"/>
    </location>
</feature>
<dbReference type="FunCoup" id="A0A6P5LTB1">
    <property type="interactions" value="2"/>
</dbReference>
<dbReference type="InParanoid" id="A0A6P5LTB1"/>
<gene>
    <name evidence="3" type="primary">PPP1R36</name>
</gene>
<dbReference type="GeneID" id="110220669"/>
<evidence type="ECO:0000256" key="1">
    <source>
        <dbReference type="SAM" id="MobiDB-lite"/>
    </source>
</evidence>
<dbReference type="PANTHER" id="PTHR21055">
    <property type="entry name" value="PROTEIN PHOSPHATASE 1 REGULATORY SUBUNIT 36"/>
    <property type="match status" value="1"/>
</dbReference>
<proteinExistence type="predicted"/>
<organism evidence="2 3">
    <name type="scientific">Phascolarctos cinereus</name>
    <name type="common">Koala</name>
    <dbReference type="NCBI Taxonomy" id="38626"/>
    <lineage>
        <taxon>Eukaryota</taxon>
        <taxon>Metazoa</taxon>
        <taxon>Chordata</taxon>
        <taxon>Craniata</taxon>
        <taxon>Vertebrata</taxon>
        <taxon>Euteleostomi</taxon>
        <taxon>Mammalia</taxon>
        <taxon>Metatheria</taxon>
        <taxon>Diprotodontia</taxon>
        <taxon>Phascolarctidae</taxon>
        <taxon>Phascolarctos</taxon>
    </lineage>
</organism>
<name>A0A6P5LTB1_PHACI</name>
<accession>A0A6P5LTB1</accession>
<keyword evidence="2" id="KW-1185">Reference proteome</keyword>
<evidence type="ECO:0000313" key="2">
    <source>
        <dbReference type="Proteomes" id="UP000515140"/>
    </source>
</evidence>
<dbReference type="Proteomes" id="UP000515140">
    <property type="component" value="Unplaced"/>
</dbReference>
<feature type="region of interest" description="Disordered" evidence="1">
    <location>
        <begin position="1"/>
        <end position="116"/>
    </location>
</feature>
<sequence>MEPLEKDPEPFEDAAAASAAAAAAAAAAPVPPPRPCIQPRCGSQHQKAGFGRVPSRATSFKRAVQTVSKSASETGPGALPGRTFLLPQENGEGSERGEQGYPSTLRTPEDSSRKERLNVLMPLSPPIGRWYWDDETNTLKLKRLSQFSLSESKSGPSSIHLFKKILPMPASETKEKLKKGKSVHFIENDGTASERLSEKRFSKRDEKSTKRTDKQSKNDKVTLDDAKYVALFLLQDTEMQRIYSFTTFMRNEKLDEFLMALLYYLSHYLEKLSLEKKPKSYMTSHIEKKEMELVMERLQESQKYLAQKYCILILGLGMPDKHHMACGKEKISDTQKDWKFFEAFFTFCTYVAWVVFRREYLTEIDEEIGRLFRTNMFNSARRRQKEEEVGEGKRRTTFVQFRKMMAKLPAIKTTIRMRSPALSTLLPSPKEHAQHLFEKTRSSRSGVPFKPSSKRELISSPSVVMPVVGILGEPRSLFNTSTLLPREQEQKPESTKRNASLIIENNAKVQETLELAMKALSSSGVLTK</sequence>
<dbReference type="CTD" id="145376"/>
<feature type="region of interest" description="Disordered" evidence="1">
    <location>
        <begin position="188"/>
        <end position="217"/>
    </location>
</feature>
<dbReference type="PANTHER" id="PTHR21055:SF3">
    <property type="entry name" value="PROTEIN PHOSPHATASE 1 REGULATORY SUBUNIT 36"/>
    <property type="match status" value="1"/>
</dbReference>
<feature type="compositionally biased region" description="Low complexity" evidence="1">
    <location>
        <begin position="14"/>
        <end position="28"/>
    </location>
</feature>
<dbReference type="Pfam" id="PF14895">
    <property type="entry name" value="PPPI_inhib"/>
    <property type="match status" value="1"/>
</dbReference>
<evidence type="ECO:0000313" key="3">
    <source>
        <dbReference type="RefSeq" id="XP_020860423.1"/>
    </source>
</evidence>
<dbReference type="GO" id="GO:0019902">
    <property type="term" value="F:phosphatase binding"/>
    <property type="evidence" value="ECO:0007669"/>
    <property type="project" value="InterPro"/>
</dbReference>